<evidence type="ECO:0000313" key="3">
    <source>
        <dbReference type="EMBL" id="MBS7456915.1"/>
    </source>
</evidence>
<reference evidence="2" key="2">
    <citation type="submission" date="2021-04" db="EMBL/GenBank/DDBJ databases">
        <authorList>
            <person name="Karlyshev A.V."/>
        </authorList>
    </citation>
    <scope>NUCLEOTIDE SEQUENCE</scope>
    <source>
        <strain evidence="2">LMG 29479</strain>
    </source>
</reference>
<comment type="caution">
    <text evidence="2">The sequence shown here is derived from an EMBL/GenBank/DDBJ whole genome shotgun (WGS) entry which is preliminary data.</text>
</comment>
<feature type="region of interest" description="Disordered" evidence="1">
    <location>
        <begin position="1"/>
        <end position="85"/>
    </location>
</feature>
<organism evidence="2">
    <name type="scientific">Coralloluteibacterium stylophorae</name>
    <dbReference type="NCBI Taxonomy" id="1776034"/>
    <lineage>
        <taxon>Bacteria</taxon>
        <taxon>Pseudomonadati</taxon>
        <taxon>Pseudomonadota</taxon>
        <taxon>Gammaproteobacteria</taxon>
        <taxon>Lysobacterales</taxon>
        <taxon>Lysobacteraceae</taxon>
        <taxon>Coralloluteibacterium</taxon>
    </lineage>
</organism>
<protein>
    <submittedName>
        <fullName evidence="2">Uncharacterized protein</fullName>
    </submittedName>
</protein>
<name>A0A8J8AWX2_9GAMM</name>
<dbReference type="RefSeq" id="WP_211925036.1">
    <property type="nucleotide sequence ID" value="NZ_JAGQFT020000004.1"/>
</dbReference>
<reference evidence="3 4" key="1">
    <citation type="journal article" date="2021" name="Microbiol. Resour. Announc.">
        <title>Draft Genome Sequence of Coralloluteibacterium stylophorae LMG 29479T.</title>
        <authorList>
            <person name="Karlyshev A.V."/>
            <person name="Kudryashova E.B."/>
            <person name="Ariskina E.V."/>
            <person name="Conroy A.P."/>
            <person name="Abidueva E.Y."/>
        </authorList>
    </citation>
    <scope>NUCLEOTIDE SEQUENCE [LARGE SCALE GENOMIC DNA]</scope>
    <source>
        <strain evidence="3 4">LMG 29479</strain>
    </source>
</reference>
<keyword evidence="4" id="KW-1185">Reference proteome</keyword>
<evidence type="ECO:0000313" key="4">
    <source>
        <dbReference type="Proteomes" id="UP000675747"/>
    </source>
</evidence>
<dbReference type="AlphaFoldDB" id="A0A8J8AWX2"/>
<dbReference type="Proteomes" id="UP000675747">
    <property type="component" value="Unassembled WGS sequence"/>
</dbReference>
<gene>
    <name evidence="3" type="ORF">KB893_007185</name>
    <name evidence="2" type="ORF">KB893_00840</name>
</gene>
<evidence type="ECO:0000313" key="2">
    <source>
        <dbReference type="EMBL" id="MBR0561069.1"/>
    </source>
</evidence>
<feature type="compositionally biased region" description="Basic and acidic residues" evidence="1">
    <location>
        <begin position="26"/>
        <end position="55"/>
    </location>
</feature>
<proteinExistence type="predicted"/>
<evidence type="ECO:0000256" key="1">
    <source>
        <dbReference type="SAM" id="MobiDB-lite"/>
    </source>
</evidence>
<feature type="compositionally biased region" description="Polar residues" evidence="1">
    <location>
        <begin position="1"/>
        <end position="16"/>
    </location>
</feature>
<dbReference type="EMBL" id="JAGQFT010000002">
    <property type="protein sequence ID" value="MBR0561069.1"/>
    <property type="molecule type" value="Genomic_DNA"/>
</dbReference>
<dbReference type="EMBL" id="JAGQFT020000004">
    <property type="protein sequence ID" value="MBS7456915.1"/>
    <property type="molecule type" value="Genomic_DNA"/>
</dbReference>
<sequence length="85" mass="9388">MNGKSSLDRSSGTASGSGEHMSGPAGDRETENRLHEVDTESRGEFLEDHQRDRQSKGVAGGYDDSLERRKGDDEHRDRRGVTRGD</sequence>
<feature type="compositionally biased region" description="Basic and acidic residues" evidence="1">
    <location>
        <begin position="65"/>
        <end position="85"/>
    </location>
</feature>
<accession>A0A8J8AWX2</accession>